<dbReference type="InterPro" id="IPR036397">
    <property type="entry name" value="RNaseH_sf"/>
</dbReference>
<evidence type="ECO:0000313" key="4">
    <source>
        <dbReference type="Proteomes" id="UP000290759"/>
    </source>
</evidence>
<dbReference type="NCBIfam" id="NF033545">
    <property type="entry name" value="transpos_IS630"/>
    <property type="match status" value="1"/>
</dbReference>
<dbReference type="GO" id="GO:0003676">
    <property type="term" value="F:nucleic acid binding"/>
    <property type="evidence" value="ECO:0007669"/>
    <property type="project" value="InterPro"/>
</dbReference>
<reference evidence="3 4" key="2">
    <citation type="submission" date="2019-02" db="EMBL/GenBank/DDBJ databases">
        <title>'Lichenibacterium ramalinii' gen. nov. sp. nov., 'Lichenibacterium minor' gen. nov. sp. nov.</title>
        <authorList>
            <person name="Pankratov T."/>
        </authorList>
    </citation>
    <scope>NUCLEOTIDE SEQUENCE [LARGE SCALE GENOMIC DNA]</scope>
    <source>
        <strain evidence="3 4">RmlP026</strain>
    </source>
</reference>
<comment type="caution">
    <text evidence="3">The sequence shown here is derived from an EMBL/GenBank/DDBJ whole genome shotgun (WGS) entry which is preliminary data.</text>
</comment>
<protein>
    <submittedName>
        <fullName evidence="3">IS630 family transposase</fullName>
    </submittedName>
</protein>
<feature type="domain" description="Tc1-like transposase DDE" evidence="1">
    <location>
        <begin position="180"/>
        <end position="319"/>
    </location>
</feature>
<dbReference type="InterPro" id="IPR038717">
    <property type="entry name" value="Tc1-like_DDE_dom"/>
</dbReference>
<dbReference type="RefSeq" id="WP_129224941.1">
    <property type="nucleotide sequence ID" value="NZ_QYBB01000005.1"/>
</dbReference>
<reference evidence="3 4" key="1">
    <citation type="submission" date="2018-12" db="EMBL/GenBank/DDBJ databases">
        <authorList>
            <person name="Grouzdev D.S."/>
            <person name="Krutkina M.S."/>
        </authorList>
    </citation>
    <scope>NUCLEOTIDE SEQUENCE [LARGE SCALE GENOMIC DNA]</scope>
    <source>
        <strain evidence="3 4">RmlP026</strain>
    </source>
</reference>
<dbReference type="Pfam" id="PF13358">
    <property type="entry name" value="DDE_3"/>
    <property type="match status" value="1"/>
</dbReference>
<dbReference type="Pfam" id="PF13592">
    <property type="entry name" value="HTH_33"/>
    <property type="match status" value="1"/>
</dbReference>
<dbReference type="Gene3D" id="3.30.420.10">
    <property type="entry name" value="Ribonuclease H-like superfamily/Ribonuclease H"/>
    <property type="match status" value="1"/>
</dbReference>
<keyword evidence="4" id="KW-1185">Reference proteome</keyword>
<name>A0A4Q2UDE3_9HYPH</name>
<accession>A0A4Q2UDE3</accession>
<evidence type="ECO:0000259" key="2">
    <source>
        <dbReference type="Pfam" id="PF13592"/>
    </source>
</evidence>
<dbReference type="Proteomes" id="UP000290759">
    <property type="component" value="Unassembled WGS sequence"/>
</dbReference>
<dbReference type="Pfam" id="PF13551">
    <property type="entry name" value="HTH_29"/>
    <property type="match status" value="1"/>
</dbReference>
<sequence>MRRVADHLDIPELERRFRTCPDAVEARHVQVIWLLAQGHTVGATSEVTAFGTRWIEQLLERYNASGPDALANGRRRNGLKPSLLTAEVLEVVRLRLADPPPDGGLWSSRKVADVIAAHLGLERVLPQRGWEALKALGWSLQRPRPRNPKSATAEEAQAFKKLADAVAEEAAAHPGVAVEVFCTDEHRLGLKPVLRSVWAPKGQRPTALGHHRFLWLYVTAFVGPATGETVWYLTDTVSKPLFADLLDAFAKAIGAGPDKRVVLLLDNAGWHTLPNLVVPAGLRLVYLPPYSPELQPAETLWTLVDEPIVNTFVPNLDRLINTITERCTNLTTRQPEISSRTNFAWWPANRVPS</sequence>
<dbReference type="InterPro" id="IPR047655">
    <property type="entry name" value="Transpos_IS630-like"/>
</dbReference>
<dbReference type="OrthoDB" id="2375382at2"/>
<feature type="domain" description="Winged helix-turn helix" evidence="2">
    <location>
        <begin position="102"/>
        <end position="161"/>
    </location>
</feature>
<dbReference type="AlphaFoldDB" id="A0A4Q2UDE3"/>
<evidence type="ECO:0000259" key="1">
    <source>
        <dbReference type="Pfam" id="PF13358"/>
    </source>
</evidence>
<dbReference type="EMBL" id="QYBB01000005">
    <property type="protein sequence ID" value="RYC32855.1"/>
    <property type="molecule type" value="Genomic_DNA"/>
</dbReference>
<dbReference type="InterPro" id="IPR025959">
    <property type="entry name" value="Winged_HTH_dom"/>
</dbReference>
<proteinExistence type="predicted"/>
<organism evidence="3 4">
    <name type="scientific">Lichenibacterium minor</name>
    <dbReference type="NCBI Taxonomy" id="2316528"/>
    <lineage>
        <taxon>Bacteria</taxon>
        <taxon>Pseudomonadati</taxon>
        <taxon>Pseudomonadota</taxon>
        <taxon>Alphaproteobacteria</taxon>
        <taxon>Hyphomicrobiales</taxon>
        <taxon>Lichenihabitantaceae</taxon>
        <taxon>Lichenibacterium</taxon>
    </lineage>
</organism>
<evidence type="ECO:0000313" key="3">
    <source>
        <dbReference type="EMBL" id="RYC32855.1"/>
    </source>
</evidence>
<gene>
    <name evidence="3" type="ORF">D3273_07185</name>
</gene>